<dbReference type="Gene3D" id="3.40.50.150">
    <property type="entry name" value="Vaccinia Virus protein VP39"/>
    <property type="match status" value="1"/>
</dbReference>
<dbReference type="PANTHER" id="PTHR44068">
    <property type="entry name" value="ZGC:194242"/>
    <property type="match status" value="1"/>
</dbReference>
<dbReference type="SUPFAM" id="SSF53335">
    <property type="entry name" value="S-adenosyl-L-methionine-dependent methyltransferases"/>
    <property type="match status" value="1"/>
</dbReference>
<dbReference type="Pfam" id="PF08241">
    <property type="entry name" value="Methyltransf_11"/>
    <property type="match status" value="1"/>
</dbReference>
<dbReference type="AlphaFoldDB" id="A0A0J1CZC5"/>
<proteinExistence type="predicted"/>
<keyword evidence="1 3" id="KW-0808">Transferase</keyword>
<comment type="caution">
    <text evidence="3">The sequence shown here is derived from an EMBL/GenBank/DDBJ whole genome shotgun (WGS) entry which is preliminary data.</text>
</comment>
<dbReference type="InterPro" id="IPR013216">
    <property type="entry name" value="Methyltransf_11"/>
</dbReference>
<name>A0A0J1CZC5_9BURK</name>
<dbReference type="PANTHER" id="PTHR44068:SF1">
    <property type="entry name" value="HYPOTHETICAL LOC100005854"/>
    <property type="match status" value="1"/>
</dbReference>
<evidence type="ECO:0000313" key="4">
    <source>
        <dbReference type="Proteomes" id="UP000035963"/>
    </source>
</evidence>
<evidence type="ECO:0000256" key="1">
    <source>
        <dbReference type="ARBA" id="ARBA00022679"/>
    </source>
</evidence>
<dbReference type="PATRIC" id="fig|908627.4.peg.3002"/>
<dbReference type="InterPro" id="IPR050447">
    <property type="entry name" value="Erg6_SMT_methyltransf"/>
</dbReference>
<evidence type="ECO:0000313" key="3">
    <source>
        <dbReference type="EMBL" id="KLU25701.1"/>
    </source>
</evidence>
<dbReference type="GO" id="GO:0032259">
    <property type="term" value="P:methylation"/>
    <property type="evidence" value="ECO:0007669"/>
    <property type="project" value="UniProtKB-KW"/>
</dbReference>
<evidence type="ECO:0000259" key="2">
    <source>
        <dbReference type="Pfam" id="PF08241"/>
    </source>
</evidence>
<feature type="domain" description="Methyltransferase type 11" evidence="2">
    <location>
        <begin position="27"/>
        <end position="122"/>
    </location>
</feature>
<keyword evidence="4" id="KW-1185">Reference proteome</keyword>
<dbReference type="OrthoDB" id="9760689at2"/>
<dbReference type="Proteomes" id="UP000035963">
    <property type="component" value="Unassembled WGS sequence"/>
</dbReference>
<reference evidence="3 4" key="1">
    <citation type="journal article" date="2015" name="Genome Announc.">
        <title>Draft Genome Sequence of Burkholderia sp. Strain PML1(12), an Ectomycorrhizosphere-Inhabiting Bacterium with Effective Mineral-Weathering Ability.</title>
        <authorList>
            <person name="Uroz S."/>
            <person name="Oger P."/>
        </authorList>
    </citation>
    <scope>NUCLEOTIDE SEQUENCE [LARGE SCALE GENOMIC DNA]</scope>
    <source>
        <strain evidence="4">PML1(12)</strain>
    </source>
</reference>
<dbReference type="CDD" id="cd02440">
    <property type="entry name" value="AdoMet_MTases"/>
    <property type="match status" value="1"/>
</dbReference>
<dbReference type="GO" id="GO:0003838">
    <property type="term" value="F:sterol 24-C-methyltransferase activity"/>
    <property type="evidence" value="ECO:0007669"/>
    <property type="project" value="TreeGrafter"/>
</dbReference>
<organism evidence="3 4">
    <name type="scientific">Caballeronia mineralivorans PML1(12)</name>
    <dbReference type="NCBI Taxonomy" id="908627"/>
    <lineage>
        <taxon>Bacteria</taxon>
        <taxon>Pseudomonadati</taxon>
        <taxon>Pseudomonadota</taxon>
        <taxon>Betaproteobacteria</taxon>
        <taxon>Burkholderiales</taxon>
        <taxon>Burkholderiaceae</taxon>
        <taxon>Caballeronia</taxon>
    </lineage>
</organism>
<keyword evidence="3" id="KW-0489">Methyltransferase</keyword>
<dbReference type="EMBL" id="AEJF01000087">
    <property type="protein sequence ID" value="KLU25701.1"/>
    <property type="molecule type" value="Genomic_DNA"/>
</dbReference>
<accession>A0A0J1CZC5</accession>
<sequence length="164" mass="17675">MMARMNQPYAAWVIGLLEIHGNDRVCEVGFGPGVGIQLLAQSANYVAGIDPSLEMLSQAAVRNAQALESGQVDLRIGTADRLPFENNTFDKVLSINSMQMWPDATAGIAEIWRVMKPGATIALGFTAHSGQTRSRLVERLTVAGFVNARVVETEGAFCALAVKR</sequence>
<dbReference type="InterPro" id="IPR029063">
    <property type="entry name" value="SAM-dependent_MTases_sf"/>
</dbReference>
<dbReference type="GO" id="GO:0016126">
    <property type="term" value="P:sterol biosynthetic process"/>
    <property type="evidence" value="ECO:0007669"/>
    <property type="project" value="TreeGrafter"/>
</dbReference>
<gene>
    <name evidence="3" type="ORF">EOS_13470</name>
</gene>
<protein>
    <submittedName>
        <fullName evidence="3">Methyltransferase type 11</fullName>
    </submittedName>
</protein>